<dbReference type="InterPro" id="IPR017970">
    <property type="entry name" value="Homeobox_CS"/>
</dbReference>
<dbReference type="FunFam" id="1.10.10.60:FF:000223">
    <property type="entry name" value="Goosecoid homeobox 2"/>
    <property type="match status" value="1"/>
</dbReference>
<dbReference type="PROSITE" id="PS50071">
    <property type="entry name" value="HOMEOBOX_2"/>
    <property type="match status" value="1"/>
</dbReference>
<keyword evidence="5 6" id="KW-0539">Nucleus</keyword>
<dbReference type="SMART" id="SM00389">
    <property type="entry name" value="HOX"/>
    <property type="match status" value="1"/>
</dbReference>
<feature type="DNA-binding region" description="Homeobox" evidence="6">
    <location>
        <begin position="151"/>
        <end position="210"/>
    </location>
</feature>
<evidence type="ECO:0000256" key="8">
    <source>
        <dbReference type="SAM" id="MobiDB-lite"/>
    </source>
</evidence>
<evidence type="ECO:0000256" key="3">
    <source>
        <dbReference type="ARBA" id="ARBA00023125"/>
    </source>
</evidence>
<evidence type="ECO:0000256" key="7">
    <source>
        <dbReference type="RuleBase" id="RU000682"/>
    </source>
</evidence>
<accession>E9L070</accession>
<protein>
    <submittedName>
        <fullName evidence="10">Goosecoid</fullName>
    </submittedName>
</protein>
<dbReference type="PANTHER" id="PTHR24329:SF516">
    <property type="entry name" value="HOMEOBOX PROTEIN GOOSECOID"/>
    <property type="match status" value="1"/>
</dbReference>
<dbReference type="InterPro" id="IPR001356">
    <property type="entry name" value="HD"/>
</dbReference>
<name>E9L070_PARLI</name>
<dbReference type="SUPFAM" id="SSF46689">
    <property type="entry name" value="Homeodomain-like"/>
    <property type="match status" value="1"/>
</dbReference>
<dbReference type="AlphaFoldDB" id="E9L070"/>
<dbReference type="InterPro" id="IPR009057">
    <property type="entry name" value="Homeodomain-like_sf"/>
</dbReference>
<evidence type="ECO:0000256" key="4">
    <source>
        <dbReference type="ARBA" id="ARBA00023155"/>
    </source>
</evidence>
<dbReference type="InterPro" id="IPR050649">
    <property type="entry name" value="Paired_Homeobox_TFs"/>
</dbReference>
<sequence length="329" mass="36550">MDYYLPDIAPAGRLTMNAASILAAGLPRSDHSPSSPPSSSPLASSPPATPTSSPSSSKLSFSSSPISPAMAAYYNPYTGCPMTGMTSPSFTIDNILAPRPYPAVPPRHAPYLPLTPHPHFPLLHPEYHLAAYHAYSAYPHMDLIARNQKRKRRHRTIFTEEQLEQLEATFEKTHYPDVMLREELAIKVDLKEERVEVWFKNRRAKWRKQKREPQEAAKRASEVYKKEYGSNPDKPSTSTTTTTSSRPTSQSSLDSYPSSMDDRNRVTSGRYGGAAADSRKSMNPFRRQTSDFSADDESDSEALDVDSPMGSARSSPLLLSRSPSQSPRN</sequence>
<feature type="compositionally biased region" description="Low complexity" evidence="8">
    <location>
        <begin position="305"/>
        <end position="329"/>
    </location>
</feature>
<feature type="compositionally biased region" description="Low complexity" evidence="8">
    <location>
        <begin position="40"/>
        <end position="61"/>
    </location>
</feature>
<dbReference type="Pfam" id="PF00046">
    <property type="entry name" value="Homeodomain"/>
    <property type="match status" value="1"/>
</dbReference>
<evidence type="ECO:0000259" key="9">
    <source>
        <dbReference type="PROSITE" id="PS50071"/>
    </source>
</evidence>
<feature type="compositionally biased region" description="Low complexity" evidence="8">
    <location>
        <begin position="236"/>
        <end position="252"/>
    </location>
</feature>
<dbReference type="PROSITE" id="PS00027">
    <property type="entry name" value="HOMEOBOX_1"/>
    <property type="match status" value="1"/>
</dbReference>
<dbReference type="GO" id="GO:0000977">
    <property type="term" value="F:RNA polymerase II transcription regulatory region sequence-specific DNA binding"/>
    <property type="evidence" value="ECO:0007669"/>
    <property type="project" value="TreeGrafter"/>
</dbReference>
<dbReference type="GO" id="GO:0000981">
    <property type="term" value="F:DNA-binding transcription factor activity, RNA polymerase II-specific"/>
    <property type="evidence" value="ECO:0007669"/>
    <property type="project" value="InterPro"/>
</dbReference>
<feature type="region of interest" description="Disordered" evidence="8">
    <location>
        <begin position="206"/>
        <end position="329"/>
    </location>
</feature>
<proteinExistence type="evidence at transcript level"/>
<evidence type="ECO:0000256" key="6">
    <source>
        <dbReference type="PROSITE-ProRule" id="PRU00108"/>
    </source>
</evidence>
<feature type="compositionally biased region" description="Acidic residues" evidence="8">
    <location>
        <begin position="293"/>
        <end position="304"/>
    </location>
</feature>
<dbReference type="CDD" id="cd00086">
    <property type="entry name" value="homeodomain"/>
    <property type="match status" value="1"/>
</dbReference>
<feature type="domain" description="Homeobox" evidence="9">
    <location>
        <begin position="149"/>
        <end position="209"/>
    </location>
</feature>
<evidence type="ECO:0000313" key="10">
    <source>
        <dbReference type="EMBL" id="ADW95336.1"/>
    </source>
</evidence>
<comment type="subcellular location">
    <subcellularLocation>
        <location evidence="1 6 7">Nucleus</location>
    </subcellularLocation>
</comment>
<organism evidence="10">
    <name type="scientific">Paracentrotus lividus</name>
    <name type="common">Common sea urchin</name>
    <dbReference type="NCBI Taxonomy" id="7656"/>
    <lineage>
        <taxon>Eukaryota</taxon>
        <taxon>Metazoa</taxon>
        <taxon>Echinodermata</taxon>
        <taxon>Eleutherozoa</taxon>
        <taxon>Echinozoa</taxon>
        <taxon>Echinoidea</taxon>
        <taxon>Euechinoidea</taxon>
        <taxon>Echinacea</taxon>
        <taxon>Camarodonta</taxon>
        <taxon>Echinidea</taxon>
        <taxon>Echinidae</taxon>
        <taxon>Paracentrotus</taxon>
    </lineage>
</organism>
<evidence type="ECO:0000256" key="1">
    <source>
        <dbReference type="ARBA" id="ARBA00004123"/>
    </source>
</evidence>
<comment type="similarity">
    <text evidence="2">Belongs to the paired homeobox family. Bicoid subfamily.</text>
</comment>
<feature type="region of interest" description="Disordered" evidence="8">
    <location>
        <begin position="26"/>
        <end position="61"/>
    </location>
</feature>
<keyword evidence="3 6" id="KW-0238">DNA-binding</keyword>
<dbReference type="GO" id="GO:0005634">
    <property type="term" value="C:nucleus"/>
    <property type="evidence" value="ECO:0007669"/>
    <property type="project" value="UniProtKB-SubCell"/>
</dbReference>
<reference evidence="10" key="1">
    <citation type="journal article" date="2010" name="PLoS Genet.">
        <title>Ancestral regulatory circuits governing ectoderm patterning downstream of Nodal and BMP2/4 revealed by gene regulatory network analysis in an echinoderm.</title>
        <authorList>
            <person name="Saudemont A."/>
            <person name="Haillot E."/>
            <person name="Mekpoh F."/>
            <person name="Bessodes N."/>
            <person name="Quirin M."/>
            <person name="Lapraz F."/>
            <person name="Duboc V."/>
            <person name="Rottinger E."/>
            <person name="Range R."/>
            <person name="Oisel A."/>
            <person name="Besnardeau L."/>
            <person name="Wincker P."/>
            <person name="Lepage T."/>
        </authorList>
    </citation>
    <scope>NUCLEOTIDE SEQUENCE</scope>
</reference>
<dbReference type="PANTHER" id="PTHR24329">
    <property type="entry name" value="HOMEOBOX PROTEIN ARISTALESS"/>
    <property type="match status" value="1"/>
</dbReference>
<dbReference type="EMBL" id="HM449798">
    <property type="protein sequence ID" value="ADW95336.1"/>
    <property type="molecule type" value="mRNA"/>
</dbReference>
<keyword evidence="4 6" id="KW-0371">Homeobox</keyword>
<feature type="compositionally biased region" description="Basic and acidic residues" evidence="8">
    <location>
        <begin position="211"/>
        <end position="228"/>
    </location>
</feature>
<evidence type="ECO:0000256" key="2">
    <source>
        <dbReference type="ARBA" id="ARBA00006503"/>
    </source>
</evidence>
<evidence type="ECO:0000256" key="5">
    <source>
        <dbReference type="ARBA" id="ARBA00023242"/>
    </source>
</evidence>
<dbReference type="Gene3D" id="1.10.10.60">
    <property type="entry name" value="Homeodomain-like"/>
    <property type="match status" value="1"/>
</dbReference>